<proteinExistence type="predicted"/>
<dbReference type="Pfam" id="PF12094">
    <property type="entry name" value="DUF3570"/>
    <property type="match status" value="2"/>
</dbReference>
<dbReference type="EMBL" id="JAMXMC010000011">
    <property type="protein sequence ID" value="MCO5978589.1"/>
    <property type="molecule type" value="Genomic_DNA"/>
</dbReference>
<name>A0ABT1BRN8_9BURK</name>
<reference evidence="1 2" key="1">
    <citation type="submission" date="2022-06" db="EMBL/GenBank/DDBJ databases">
        <title>Ideonella sp. NS12-5 Genome sequencing and assembly.</title>
        <authorList>
            <person name="Jung Y."/>
        </authorList>
    </citation>
    <scope>NUCLEOTIDE SEQUENCE [LARGE SCALE GENOMIC DNA]</scope>
    <source>
        <strain evidence="1 2">NS12-5</strain>
    </source>
</reference>
<dbReference type="Proteomes" id="UP001204851">
    <property type="component" value="Unassembled WGS sequence"/>
</dbReference>
<dbReference type="RefSeq" id="WP_252771266.1">
    <property type="nucleotide sequence ID" value="NZ_JAMXMC010000011.1"/>
</dbReference>
<keyword evidence="2" id="KW-1185">Reference proteome</keyword>
<dbReference type="InterPro" id="IPR021953">
    <property type="entry name" value="DUF3570"/>
</dbReference>
<comment type="caution">
    <text evidence="1">The sequence shown here is derived from an EMBL/GenBank/DDBJ whole genome shotgun (WGS) entry which is preliminary data.</text>
</comment>
<accession>A0ABT1BRN8</accession>
<protein>
    <submittedName>
        <fullName evidence="1">DUF3570 domain-containing protein</fullName>
    </submittedName>
</protein>
<gene>
    <name evidence="1" type="ORF">M0L44_17980</name>
</gene>
<sequence length="387" mass="42743">MAATEDRKTASGWGLIALAACALPGVMPAVVTAVLPATAQAEEAPEQGVVALKYSSYEDRQPGLKRLSVKSPSAYLMAPIGREWSVEGSVTHDDVSGASPRYYTDVTGASRMHDDRKAGDLRLTRYFERSTLSVGASHSDEHDYVSNALSLAGTVASEDHNTTWNWGVGAAHDRINPVNDLVDNETRRTTEWLLGVTQALTPQDIVQANLTLTRGRGYFSDPYKLFDARPRQRNATIALVRWNHWWSDLGVASKLSYRFYDDSFGIRSHTLELAADKRLSDTLVLTPSLRYYTQRAASFYYDPVSDPNVYPAPYGTPTDSSTDQRMSAFGALGLGLKLAWQFEPDWTLDVKGEQYEQRSSLRLGGHGSPGVDPLTATQWQLGLARRF</sequence>
<dbReference type="SUPFAM" id="SSF56935">
    <property type="entry name" value="Porins"/>
    <property type="match status" value="1"/>
</dbReference>
<evidence type="ECO:0000313" key="1">
    <source>
        <dbReference type="EMBL" id="MCO5978589.1"/>
    </source>
</evidence>
<evidence type="ECO:0000313" key="2">
    <source>
        <dbReference type="Proteomes" id="UP001204851"/>
    </source>
</evidence>
<organism evidence="1 2">
    <name type="scientific">Ideonella oryzae</name>
    <dbReference type="NCBI Taxonomy" id="2937441"/>
    <lineage>
        <taxon>Bacteria</taxon>
        <taxon>Pseudomonadati</taxon>
        <taxon>Pseudomonadota</taxon>
        <taxon>Betaproteobacteria</taxon>
        <taxon>Burkholderiales</taxon>
        <taxon>Sphaerotilaceae</taxon>
        <taxon>Ideonella</taxon>
    </lineage>
</organism>
<dbReference type="PROSITE" id="PS51257">
    <property type="entry name" value="PROKAR_LIPOPROTEIN"/>
    <property type="match status" value="1"/>
</dbReference>